<reference evidence="1 2" key="1">
    <citation type="submission" date="2023-11" db="EMBL/GenBank/DDBJ databases">
        <title>MicrobeMod: A computational toolkit for identifying prokaryotic methylation and restriction-modification with nanopore sequencing.</title>
        <authorList>
            <person name="Crits-Christoph A."/>
            <person name="Kang S.C."/>
            <person name="Lee H."/>
            <person name="Ostrov N."/>
        </authorList>
    </citation>
    <scope>NUCLEOTIDE SEQUENCE [LARGE SCALE GENOMIC DNA]</scope>
    <source>
        <strain evidence="1 2">ATCC 33173</strain>
    </source>
</reference>
<name>A0ABZ0TA04_HALED</name>
<evidence type="ECO:0008006" key="3">
    <source>
        <dbReference type="Google" id="ProtNLM"/>
    </source>
</evidence>
<accession>A0ABZ0TA04</accession>
<organism evidence="1 2">
    <name type="scientific">Halomonas elongata (strain ATCC 33173 / DSM 2581 / NBRC 15536 / NCIMB 2198 / 1H9)</name>
    <dbReference type="NCBI Taxonomy" id="768066"/>
    <lineage>
        <taxon>Bacteria</taxon>
        <taxon>Pseudomonadati</taxon>
        <taxon>Pseudomonadota</taxon>
        <taxon>Gammaproteobacteria</taxon>
        <taxon>Oceanospirillales</taxon>
        <taxon>Halomonadaceae</taxon>
        <taxon>Halomonas</taxon>
    </lineage>
</organism>
<sequence>MGDRYQDMTCDACGKTYNTAWEGVTTNLDRELCGECSWSGERLLENEFIPD</sequence>
<keyword evidence="2" id="KW-1185">Reference proteome</keyword>
<dbReference type="GeneID" id="91011937"/>
<dbReference type="EMBL" id="CP139472">
    <property type="protein sequence ID" value="WPU48107.1"/>
    <property type="molecule type" value="Genomic_DNA"/>
</dbReference>
<proteinExistence type="predicted"/>
<evidence type="ECO:0000313" key="2">
    <source>
        <dbReference type="Proteomes" id="UP001322512"/>
    </source>
</evidence>
<dbReference type="RefSeq" id="WP_157953397.1">
    <property type="nucleotide sequence ID" value="NC_014532.2"/>
</dbReference>
<gene>
    <name evidence="1" type="ORF">SR933_04255</name>
</gene>
<dbReference type="Proteomes" id="UP001322512">
    <property type="component" value="Chromosome"/>
</dbReference>
<evidence type="ECO:0000313" key="1">
    <source>
        <dbReference type="EMBL" id="WPU48107.1"/>
    </source>
</evidence>
<protein>
    <recommendedName>
        <fullName evidence="3">Small CPxCG-related zinc finger protein</fullName>
    </recommendedName>
</protein>